<keyword evidence="2" id="KW-0472">Membrane</keyword>
<organism evidence="4 5">
    <name type="scientific">Metabacillus mangrovi</name>
    <dbReference type="NCBI Taxonomy" id="1491830"/>
    <lineage>
        <taxon>Bacteria</taxon>
        <taxon>Bacillati</taxon>
        <taxon>Bacillota</taxon>
        <taxon>Bacilli</taxon>
        <taxon>Bacillales</taxon>
        <taxon>Bacillaceae</taxon>
        <taxon>Metabacillus</taxon>
    </lineage>
</organism>
<evidence type="ECO:0000259" key="3">
    <source>
        <dbReference type="Pfam" id="PF13240"/>
    </source>
</evidence>
<feature type="compositionally biased region" description="Basic and acidic residues" evidence="1">
    <location>
        <begin position="72"/>
        <end position="85"/>
    </location>
</feature>
<evidence type="ECO:0000256" key="2">
    <source>
        <dbReference type="SAM" id="Phobius"/>
    </source>
</evidence>
<feature type="compositionally biased region" description="Basic and acidic residues" evidence="1">
    <location>
        <begin position="139"/>
        <end position="149"/>
    </location>
</feature>
<dbReference type="AlphaFoldDB" id="A0A7X2V448"/>
<dbReference type="Proteomes" id="UP000434639">
    <property type="component" value="Unassembled WGS sequence"/>
</dbReference>
<accession>A0A7X2V448</accession>
<proteinExistence type="predicted"/>
<reference evidence="4 5" key="1">
    <citation type="journal article" date="2017" name="Int. J. Syst. Evol. Microbiol.">
        <title>Bacillus mangrovi sp. nov., isolated from a sediment sample from a mangrove forest.</title>
        <authorList>
            <person name="Gupta V."/>
            <person name="Singh P.K."/>
            <person name="Korpole S."/>
            <person name="Tanuku N.R.S."/>
            <person name="Pinnaka A.K."/>
        </authorList>
    </citation>
    <scope>NUCLEOTIDE SEQUENCE [LARGE SCALE GENOMIC DNA]</scope>
    <source>
        <strain evidence="4 5">KCTC 33872</strain>
    </source>
</reference>
<keyword evidence="2" id="KW-1133">Transmembrane helix</keyword>
<feature type="domain" description="Zinc-ribbon" evidence="3">
    <location>
        <begin position="2"/>
        <end position="23"/>
    </location>
</feature>
<dbReference type="OrthoDB" id="6691119at2"/>
<gene>
    <name evidence="4" type="ORF">GKZ89_06340</name>
</gene>
<name>A0A7X2V448_9BACI</name>
<dbReference type="RefSeq" id="WP_155111563.1">
    <property type="nucleotide sequence ID" value="NZ_WMIB01000004.1"/>
</dbReference>
<feature type="transmembrane region" description="Helical" evidence="2">
    <location>
        <begin position="327"/>
        <end position="349"/>
    </location>
</feature>
<feature type="region of interest" description="Disordered" evidence="1">
    <location>
        <begin position="120"/>
        <end position="154"/>
    </location>
</feature>
<dbReference type="EMBL" id="WMIB01000004">
    <property type="protein sequence ID" value="MTH53025.1"/>
    <property type="molecule type" value="Genomic_DNA"/>
</dbReference>
<evidence type="ECO:0000313" key="4">
    <source>
        <dbReference type="EMBL" id="MTH53025.1"/>
    </source>
</evidence>
<feature type="transmembrane region" description="Helical" evidence="2">
    <location>
        <begin position="251"/>
        <end position="274"/>
    </location>
</feature>
<dbReference type="InterPro" id="IPR026870">
    <property type="entry name" value="Zinc_ribbon_dom"/>
</dbReference>
<evidence type="ECO:0000256" key="1">
    <source>
        <dbReference type="SAM" id="MobiDB-lite"/>
    </source>
</evidence>
<comment type="caution">
    <text evidence="4">The sequence shown here is derived from an EMBL/GenBank/DDBJ whole genome shotgun (WGS) entry which is preliminary data.</text>
</comment>
<feature type="region of interest" description="Disordered" evidence="1">
    <location>
        <begin position="44"/>
        <end position="106"/>
    </location>
</feature>
<keyword evidence="2" id="KW-0812">Transmembrane</keyword>
<sequence>MFCTKCGMRLGTSDKFCAKCGSRVDRETVPAGQSSVQTAAALEAEKSAKIKPFPDGGISPAEKDSSGSAVPADEKRVHNAPDRSTNRQGQAPVQLVKGDAPGKKTSPELAYADLFTGISGDASETKEGKTGETGPAAHIQHDDVTHRESAVQTKQEANHVIGSNAMAEPQQMEEKRTVPVPAELKQSTKASQKTAPAPGSFNPQEMELLAVFAGENSKYYVNNWSKPYSMNWAAFLLTIFWMGYRKLMAPMFITAGTFILAGLIIAATGLYWLVIPAVPLFMAASGFIGNRLYFHQAKEKIDKIQAVHGTWEEKRRLLAAAGGTSPGGVFIVFGVMFGYLFISAILFSVL</sequence>
<keyword evidence="5" id="KW-1185">Reference proteome</keyword>
<dbReference type="Pfam" id="PF13240">
    <property type="entry name" value="Zn_Ribbon_1"/>
    <property type="match status" value="1"/>
</dbReference>
<protein>
    <submittedName>
        <fullName evidence="4">DUF2628 domain-containing protein</fullName>
    </submittedName>
</protein>
<evidence type="ECO:0000313" key="5">
    <source>
        <dbReference type="Proteomes" id="UP000434639"/>
    </source>
</evidence>